<organism evidence="1 2">
    <name type="scientific">Lactuca saligna</name>
    <name type="common">Willowleaf lettuce</name>
    <dbReference type="NCBI Taxonomy" id="75948"/>
    <lineage>
        <taxon>Eukaryota</taxon>
        <taxon>Viridiplantae</taxon>
        <taxon>Streptophyta</taxon>
        <taxon>Embryophyta</taxon>
        <taxon>Tracheophyta</taxon>
        <taxon>Spermatophyta</taxon>
        <taxon>Magnoliopsida</taxon>
        <taxon>eudicotyledons</taxon>
        <taxon>Gunneridae</taxon>
        <taxon>Pentapetalae</taxon>
        <taxon>asterids</taxon>
        <taxon>campanulids</taxon>
        <taxon>Asterales</taxon>
        <taxon>Asteraceae</taxon>
        <taxon>Cichorioideae</taxon>
        <taxon>Cichorieae</taxon>
        <taxon>Lactucinae</taxon>
        <taxon>Lactuca</taxon>
    </lineage>
</organism>
<sequence>MESRLHKAGEDMYWVLSCGIAKFVDKLIAESSFFYANRDLQSICVDFGKRTGCEMMNTEHNLGLSKTEIPLYDPTRAQKMEESFSTLFCGDYLVEFGFTLSNIERLCALVGPTNNRVSICHGGGAGVGGS</sequence>
<proteinExistence type="predicted"/>
<evidence type="ECO:0000313" key="1">
    <source>
        <dbReference type="EMBL" id="CAI9287062.1"/>
    </source>
</evidence>
<dbReference type="Proteomes" id="UP001177003">
    <property type="component" value="Chromosome 5"/>
</dbReference>
<keyword evidence="2" id="KW-1185">Reference proteome</keyword>
<evidence type="ECO:0000313" key="2">
    <source>
        <dbReference type="Proteomes" id="UP001177003"/>
    </source>
</evidence>
<protein>
    <submittedName>
        <fullName evidence="1">Uncharacterized protein</fullName>
    </submittedName>
</protein>
<accession>A0AA35Z850</accession>
<gene>
    <name evidence="1" type="ORF">LSALG_LOCUS26452</name>
</gene>
<dbReference type="EMBL" id="OX465081">
    <property type="protein sequence ID" value="CAI9287062.1"/>
    <property type="molecule type" value="Genomic_DNA"/>
</dbReference>
<dbReference type="AlphaFoldDB" id="A0AA35Z850"/>
<name>A0AA35Z850_LACSI</name>
<reference evidence="1" key="1">
    <citation type="submission" date="2023-04" db="EMBL/GenBank/DDBJ databases">
        <authorList>
            <person name="Vijverberg K."/>
            <person name="Xiong W."/>
            <person name="Schranz E."/>
        </authorList>
    </citation>
    <scope>NUCLEOTIDE SEQUENCE</scope>
</reference>